<dbReference type="Gene3D" id="3.40.30.10">
    <property type="entry name" value="Glutaredoxin"/>
    <property type="match status" value="1"/>
</dbReference>
<dbReference type="SUPFAM" id="SSF52833">
    <property type="entry name" value="Thioredoxin-like"/>
    <property type="match status" value="1"/>
</dbReference>
<comment type="similarity">
    <text evidence="1">Belongs to the SCO1/2 family.</text>
</comment>
<organism evidence="4 5">
    <name type="scientific">Leptospira bouyouniensis</name>
    <dbReference type="NCBI Taxonomy" id="2484911"/>
    <lineage>
        <taxon>Bacteria</taxon>
        <taxon>Pseudomonadati</taxon>
        <taxon>Spirochaetota</taxon>
        <taxon>Spirochaetia</taxon>
        <taxon>Leptospirales</taxon>
        <taxon>Leptospiraceae</taxon>
        <taxon>Leptospira</taxon>
    </lineage>
</organism>
<feature type="binding site" evidence="2">
    <location>
        <position position="65"/>
    </location>
    <ligand>
        <name>Cu cation</name>
        <dbReference type="ChEBI" id="CHEBI:23378"/>
    </ligand>
</feature>
<evidence type="ECO:0000313" key="5">
    <source>
        <dbReference type="Proteomes" id="UP000297641"/>
    </source>
</evidence>
<accession>A0A7I0HRF7</accession>
<feature type="binding site" evidence="2">
    <location>
        <position position="150"/>
    </location>
    <ligand>
        <name>Cu cation</name>
        <dbReference type="ChEBI" id="CHEBI:23378"/>
    </ligand>
</feature>
<dbReference type="InterPro" id="IPR003782">
    <property type="entry name" value="SCO1/SenC"/>
</dbReference>
<feature type="binding site" evidence="2">
    <location>
        <position position="69"/>
    </location>
    <ligand>
        <name>Cu cation</name>
        <dbReference type="ChEBI" id="CHEBI:23378"/>
    </ligand>
</feature>
<dbReference type="EMBL" id="RQFT01000010">
    <property type="protein sequence ID" value="TGL04905.1"/>
    <property type="molecule type" value="Genomic_DNA"/>
</dbReference>
<protein>
    <submittedName>
        <fullName evidence="4">Uncharacterized protein</fullName>
    </submittedName>
</protein>
<comment type="caution">
    <text evidence="4">The sequence shown here is derived from an EMBL/GenBank/DDBJ whole genome shotgun (WGS) entry which is preliminary data.</text>
</comment>
<gene>
    <name evidence="4" type="ORF">EHQ43_11535</name>
</gene>
<keyword evidence="2" id="KW-0479">Metal-binding</keyword>
<sequence length="190" mass="22357">MKKLFNGRKQLILCFLVVIFCLALSSFIHFVSSSYRKIPCELCQVSFQSEPKSNWILIYPGLVGCGKKCPMALEALRQFRERFPNTNFSFYFLITDPKESEEAISNYLKYYEVSLSIKALRPQSESEIKMYRRLGAYLPEHPELKRRDEHGTQFFLIPPNRTEVYALPKLEEKDWIQIQSEIRSQSHMTL</sequence>
<feature type="disulfide bond" description="Redox-active" evidence="3">
    <location>
        <begin position="65"/>
        <end position="69"/>
    </location>
</feature>
<evidence type="ECO:0000256" key="1">
    <source>
        <dbReference type="ARBA" id="ARBA00010996"/>
    </source>
</evidence>
<dbReference type="RefSeq" id="WP_135771263.1">
    <property type="nucleotide sequence ID" value="NZ_RQFT01000010.1"/>
</dbReference>
<reference evidence="4 5" key="1">
    <citation type="journal article" date="2019" name="PLoS Negl. Trop. Dis.">
        <title>Revisiting the worldwide diversity of Leptospira species in the environment.</title>
        <authorList>
            <person name="Vincent A.T."/>
            <person name="Schiettekatte O."/>
            <person name="Bourhy P."/>
            <person name="Veyrier F.J."/>
            <person name="Picardeau M."/>
        </authorList>
    </citation>
    <scope>NUCLEOTIDE SEQUENCE [LARGE SCALE GENOMIC DNA]</scope>
    <source>
        <strain evidence="4 5">201800273</strain>
    </source>
</reference>
<proteinExistence type="inferred from homology"/>
<name>A0A7I0HRF7_9LEPT</name>
<keyword evidence="3" id="KW-1015">Disulfide bond</keyword>
<evidence type="ECO:0000256" key="3">
    <source>
        <dbReference type="PIRSR" id="PIRSR603782-2"/>
    </source>
</evidence>
<evidence type="ECO:0000256" key="2">
    <source>
        <dbReference type="PIRSR" id="PIRSR603782-1"/>
    </source>
</evidence>
<evidence type="ECO:0000313" key="4">
    <source>
        <dbReference type="EMBL" id="TGL04905.1"/>
    </source>
</evidence>
<dbReference type="InterPro" id="IPR036249">
    <property type="entry name" value="Thioredoxin-like_sf"/>
</dbReference>
<keyword evidence="2" id="KW-0186">Copper</keyword>
<dbReference type="AlphaFoldDB" id="A0A7I0HRF7"/>
<dbReference type="Proteomes" id="UP000297641">
    <property type="component" value="Unassembled WGS sequence"/>
</dbReference>
<dbReference type="Pfam" id="PF02630">
    <property type="entry name" value="SCO1-SenC"/>
    <property type="match status" value="1"/>
</dbReference>